<protein>
    <submittedName>
        <fullName evidence="1">Uncharacterized protein</fullName>
    </submittedName>
</protein>
<accession>A0A833FKH3</accession>
<proteinExistence type="predicted"/>
<dbReference type="Proteomes" id="UP000430843">
    <property type="component" value="Unassembled WGS sequence"/>
</dbReference>
<reference evidence="1 2" key="1">
    <citation type="submission" date="2019-09" db="EMBL/GenBank/DDBJ databases">
        <title>Taxonomic organization of the family Brucellaceae based on a phylogenomic approach.</title>
        <authorList>
            <person name="Leclercq S."/>
            <person name="Cloeckaert A."/>
            <person name="Zygmunt M.S."/>
        </authorList>
    </citation>
    <scope>NUCLEOTIDE SEQUENCE [LARGE SCALE GENOMIC DNA]</scope>
    <source>
        <strain evidence="1 2">LMG 18957</strain>
    </source>
</reference>
<dbReference type="AlphaFoldDB" id="A0A833FKH3"/>
<comment type="caution">
    <text evidence="1">The sequence shown here is derived from an EMBL/GenBank/DDBJ whole genome shotgun (WGS) entry which is preliminary data.</text>
</comment>
<evidence type="ECO:0000313" key="2">
    <source>
        <dbReference type="Proteomes" id="UP000430843"/>
    </source>
</evidence>
<sequence length="169" mass="19182">MSEKPYEQTWLPADWMDELVPTPLRHPTDFIHQCDDGSYIVIPKESKDDLRPDGGVEDQEHLLFNIATGDIVRFQPTEQYGTYTLHLAEDRSFWIDGDYPSKANCFYHNDLDSLGSSLAEVIEIGDGINGPLEPGSYSVDVYWWGNDEAFRFTVKPDGTAHFVNVGEVH</sequence>
<dbReference type="RefSeq" id="WP_151677787.1">
    <property type="nucleotide sequence ID" value="NZ_WBWA01000008.1"/>
</dbReference>
<dbReference type="EMBL" id="WBWA01000008">
    <property type="protein sequence ID" value="KAB2665178.1"/>
    <property type="molecule type" value="Genomic_DNA"/>
</dbReference>
<gene>
    <name evidence="1" type="ORF">F9K91_10620</name>
</gene>
<name>A0A833FKH3_9HYPH</name>
<keyword evidence="2" id="KW-1185">Reference proteome</keyword>
<evidence type="ECO:0000313" key="1">
    <source>
        <dbReference type="EMBL" id="KAB2665178.1"/>
    </source>
</evidence>
<organism evidence="1 2">
    <name type="scientific">Brucella tritici</name>
    <dbReference type="NCBI Taxonomy" id="94626"/>
    <lineage>
        <taxon>Bacteria</taxon>
        <taxon>Pseudomonadati</taxon>
        <taxon>Pseudomonadota</taxon>
        <taxon>Alphaproteobacteria</taxon>
        <taxon>Hyphomicrobiales</taxon>
        <taxon>Brucellaceae</taxon>
        <taxon>Brucella/Ochrobactrum group</taxon>
        <taxon>Brucella</taxon>
    </lineage>
</organism>